<proteinExistence type="predicted"/>
<dbReference type="Proteomes" id="UP000054477">
    <property type="component" value="Unassembled WGS sequence"/>
</dbReference>
<evidence type="ECO:0000313" key="1">
    <source>
        <dbReference type="EMBL" id="KIK01643.1"/>
    </source>
</evidence>
<reference evidence="2" key="2">
    <citation type="submission" date="2015-01" db="EMBL/GenBank/DDBJ databases">
        <title>Evolutionary Origins and Diversification of the Mycorrhizal Mutualists.</title>
        <authorList>
            <consortium name="DOE Joint Genome Institute"/>
            <consortium name="Mycorrhizal Genomics Consortium"/>
            <person name="Kohler A."/>
            <person name="Kuo A."/>
            <person name="Nagy L.G."/>
            <person name="Floudas D."/>
            <person name="Copeland A."/>
            <person name="Barry K.W."/>
            <person name="Cichocki N."/>
            <person name="Veneault-Fourrey C."/>
            <person name="LaButti K."/>
            <person name="Lindquist E.A."/>
            <person name="Lipzen A."/>
            <person name="Lundell T."/>
            <person name="Morin E."/>
            <person name="Murat C."/>
            <person name="Riley R."/>
            <person name="Ohm R."/>
            <person name="Sun H."/>
            <person name="Tunlid A."/>
            <person name="Henrissat B."/>
            <person name="Grigoriev I.V."/>
            <person name="Hibbett D.S."/>
            <person name="Martin F."/>
        </authorList>
    </citation>
    <scope>NUCLEOTIDE SEQUENCE [LARGE SCALE GENOMIC DNA]</scope>
    <source>
        <strain evidence="2">LaAM-08-1</strain>
    </source>
</reference>
<dbReference type="HOGENOM" id="CLU_2942134_0_0_1"/>
<reference evidence="1 2" key="1">
    <citation type="submission" date="2014-04" db="EMBL/GenBank/DDBJ databases">
        <authorList>
            <consortium name="DOE Joint Genome Institute"/>
            <person name="Kuo A."/>
            <person name="Kohler A."/>
            <person name="Nagy L.G."/>
            <person name="Floudas D."/>
            <person name="Copeland A."/>
            <person name="Barry K.W."/>
            <person name="Cichocki N."/>
            <person name="Veneault-Fourrey C."/>
            <person name="LaButti K."/>
            <person name="Lindquist E.A."/>
            <person name="Lipzen A."/>
            <person name="Lundell T."/>
            <person name="Morin E."/>
            <person name="Murat C."/>
            <person name="Sun H."/>
            <person name="Tunlid A."/>
            <person name="Henrissat B."/>
            <person name="Grigoriev I.V."/>
            <person name="Hibbett D.S."/>
            <person name="Martin F."/>
            <person name="Nordberg H.P."/>
            <person name="Cantor M.N."/>
            <person name="Hua S.X."/>
        </authorList>
    </citation>
    <scope>NUCLEOTIDE SEQUENCE [LARGE SCALE GENOMIC DNA]</scope>
    <source>
        <strain evidence="1 2">LaAM-08-1</strain>
    </source>
</reference>
<gene>
    <name evidence="1" type="ORF">K443DRAFT_552100</name>
</gene>
<dbReference type="EMBL" id="KN838603">
    <property type="protein sequence ID" value="KIK01643.1"/>
    <property type="molecule type" value="Genomic_DNA"/>
</dbReference>
<dbReference type="AlphaFoldDB" id="A0A0C9Y0Q5"/>
<accession>A0A0C9Y0Q5</accession>
<name>A0A0C9Y0Q5_9AGAR</name>
<protein>
    <submittedName>
        <fullName evidence="1">Uncharacterized protein</fullName>
    </submittedName>
</protein>
<keyword evidence="2" id="KW-1185">Reference proteome</keyword>
<sequence>MAAVTTLTVLLPERTPLTIIPTHITFTVAYDSPWSTTRILREFFDIFMEGFFRSVLVLLL</sequence>
<organism evidence="1 2">
    <name type="scientific">Laccaria amethystina LaAM-08-1</name>
    <dbReference type="NCBI Taxonomy" id="1095629"/>
    <lineage>
        <taxon>Eukaryota</taxon>
        <taxon>Fungi</taxon>
        <taxon>Dikarya</taxon>
        <taxon>Basidiomycota</taxon>
        <taxon>Agaricomycotina</taxon>
        <taxon>Agaricomycetes</taxon>
        <taxon>Agaricomycetidae</taxon>
        <taxon>Agaricales</taxon>
        <taxon>Agaricineae</taxon>
        <taxon>Hydnangiaceae</taxon>
        <taxon>Laccaria</taxon>
    </lineage>
</organism>
<evidence type="ECO:0000313" key="2">
    <source>
        <dbReference type="Proteomes" id="UP000054477"/>
    </source>
</evidence>